<gene>
    <name evidence="1" type="ORF">RJJ37_05245</name>
</gene>
<comment type="caution">
    <text evidence="1">The sequence shown here is derived from an EMBL/GenBank/DDBJ whole genome shotgun (WGS) entry which is preliminary data.</text>
</comment>
<dbReference type="EMBL" id="JAVLSH010000002">
    <property type="protein sequence ID" value="MDR9759040.1"/>
    <property type="molecule type" value="Genomic_DNA"/>
</dbReference>
<protein>
    <submittedName>
        <fullName evidence="1">Uncharacterized protein</fullName>
    </submittedName>
</protein>
<sequence length="72" mass="7849">MIDFEPKVCSITFDTHEAPLDACISGLGIGQASPELRVEQLVVICPHLNPIVGGLRNSRRADSPRQRYSTDG</sequence>
<accession>A0AAW8NXN1</accession>
<reference evidence="2" key="1">
    <citation type="submission" date="2023-07" db="EMBL/GenBank/DDBJ databases">
        <title>Genomic characterization of faba bean (Vicia faba) microsymbionts in Mexican soils.</title>
        <authorList>
            <person name="Rivera Orduna F.N."/>
            <person name="Guevara-Luna J."/>
            <person name="Yan J."/>
            <person name="Arroyo-Herrera I."/>
            <person name="Li Y."/>
            <person name="Vasquez-Murrieta M.S."/>
            <person name="Wang E.T."/>
        </authorList>
    </citation>
    <scope>NUCLEOTIDE SEQUENCE [LARGE SCALE GENOMIC DNA]</scope>
    <source>
        <strain evidence="2">CH6</strain>
    </source>
</reference>
<dbReference type="RefSeq" id="WP_310807020.1">
    <property type="nucleotide sequence ID" value="NZ_JAVLSH010000002.1"/>
</dbReference>
<keyword evidence="2" id="KW-1185">Reference proteome</keyword>
<evidence type="ECO:0000313" key="1">
    <source>
        <dbReference type="EMBL" id="MDR9759040.1"/>
    </source>
</evidence>
<evidence type="ECO:0000313" key="2">
    <source>
        <dbReference type="Proteomes" id="UP001269402"/>
    </source>
</evidence>
<proteinExistence type="predicted"/>
<dbReference type="AlphaFoldDB" id="A0AAW8NXN1"/>
<organism evidence="1 2">
    <name type="scientific">Rhizobium redzepovicii</name>
    <dbReference type="NCBI Taxonomy" id="2867518"/>
    <lineage>
        <taxon>Bacteria</taxon>
        <taxon>Pseudomonadati</taxon>
        <taxon>Pseudomonadota</taxon>
        <taxon>Alphaproteobacteria</taxon>
        <taxon>Hyphomicrobiales</taxon>
        <taxon>Rhizobiaceae</taxon>
        <taxon>Rhizobium/Agrobacterium group</taxon>
        <taxon>Rhizobium</taxon>
    </lineage>
</organism>
<name>A0AAW8NXN1_9HYPH</name>
<dbReference type="Proteomes" id="UP001269402">
    <property type="component" value="Unassembled WGS sequence"/>
</dbReference>